<dbReference type="PANTHER" id="PTHR33747">
    <property type="entry name" value="UPF0225 PROTEIN SCO1677"/>
    <property type="match status" value="1"/>
</dbReference>
<protein>
    <submittedName>
        <fullName evidence="1">Preprotein translocase subunit SecA</fullName>
    </submittedName>
</protein>
<dbReference type="SUPFAM" id="SSF103642">
    <property type="entry name" value="Sec-C motif"/>
    <property type="match status" value="1"/>
</dbReference>
<dbReference type="OrthoDB" id="9814022at2"/>
<dbReference type="Proteomes" id="UP000618460">
    <property type="component" value="Unassembled WGS sequence"/>
</dbReference>
<dbReference type="Pfam" id="PF02810">
    <property type="entry name" value="SEC-C"/>
    <property type="match status" value="1"/>
</dbReference>
<accession>A0A917TYZ5</accession>
<evidence type="ECO:0000313" key="2">
    <source>
        <dbReference type="Proteomes" id="UP000618460"/>
    </source>
</evidence>
<dbReference type="Gene3D" id="3.10.450.50">
    <property type="match status" value="1"/>
</dbReference>
<dbReference type="AlphaFoldDB" id="A0A917TYZ5"/>
<sequence length="395" mass="45273">MITTKDKTLLTDAIEGAKSIRAQQDKKNEQHLFQAIEDLQAPLTVHLNRLTKQQMDKIRKKLNLKGISSLNKAALAKELERLIPENIEKFFNIIDQERYELVTSICENNGIALADDVPLSKVEALMEFGVIYLGIYDKQKILTIPTDLIELFKQQDHDRIEAIVQRNQEWIQLTNGMLYYYGVLEEVSIVSKIEAILKQDINSHDYFNVIGEASAYGQIKPNVFGFSDERVVDPHKILAEHAKRPSVPFYPFTKEQLLKAGEPGYVDRTPAMKKFIQFLIKQHDLDEQFADEIAYQFTNMINAETSPSVMMQYLQSSIEISSFESQQQIADEIMTLSNNTRMWTLKGHMPRDLSQNRPAVKAKNNVADIRSRKKIGRNQPCPCGSGKKYKKCCLK</sequence>
<dbReference type="PANTHER" id="PTHR33747:SF1">
    <property type="entry name" value="ADENYLATE CYCLASE-ASSOCIATED CAP C-TERMINAL DOMAIN-CONTAINING PROTEIN"/>
    <property type="match status" value="1"/>
</dbReference>
<gene>
    <name evidence="1" type="ORF">GCM10011351_30560</name>
</gene>
<reference evidence="1" key="1">
    <citation type="journal article" date="2014" name="Int. J. Syst. Evol. Microbiol.">
        <title>Complete genome sequence of Corynebacterium casei LMG S-19264T (=DSM 44701T), isolated from a smear-ripened cheese.</title>
        <authorList>
            <consortium name="US DOE Joint Genome Institute (JGI-PGF)"/>
            <person name="Walter F."/>
            <person name="Albersmeier A."/>
            <person name="Kalinowski J."/>
            <person name="Ruckert C."/>
        </authorList>
    </citation>
    <scope>NUCLEOTIDE SEQUENCE</scope>
    <source>
        <strain evidence="1">CGMCC 1.6333</strain>
    </source>
</reference>
<proteinExistence type="predicted"/>
<dbReference type="InterPro" id="IPR004027">
    <property type="entry name" value="SEC_C_motif"/>
</dbReference>
<dbReference type="EMBL" id="BMLG01000029">
    <property type="protein sequence ID" value="GGM42445.1"/>
    <property type="molecule type" value="Genomic_DNA"/>
</dbReference>
<reference evidence="1" key="2">
    <citation type="submission" date="2020-09" db="EMBL/GenBank/DDBJ databases">
        <authorList>
            <person name="Sun Q."/>
            <person name="Zhou Y."/>
        </authorList>
    </citation>
    <scope>NUCLEOTIDE SEQUENCE</scope>
    <source>
        <strain evidence="1">CGMCC 1.6333</strain>
    </source>
</reference>
<comment type="caution">
    <text evidence="1">The sequence shown here is derived from an EMBL/GenBank/DDBJ whole genome shotgun (WGS) entry which is preliminary data.</text>
</comment>
<organism evidence="1 2">
    <name type="scientific">Paraliobacillus quinghaiensis</name>
    <dbReference type="NCBI Taxonomy" id="470815"/>
    <lineage>
        <taxon>Bacteria</taxon>
        <taxon>Bacillati</taxon>
        <taxon>Bacillota</taxon>
        <taxon>Bacilli</taxon>
        <taxon>Bacillales</taxon>
        <taxon>Bacillaceae</taxon>
        <taxon>Paraliobacillus</taxon>
    </lineage>
</organism>
<keyword evidence="2" id="KW-1185">Reference proteome</keyword>
<name>A0A917TYZ5_9BACI</name>
<dbReference type="RefSeq" id="WP_117157071.1">
    <property type="nucleotide sequence ID" value="NZ_BMLG01000029.1"/>
</dbReference>
<evidence type="ECO:0000313" key="1">
    <source>
        <dbReference type="EMBL" id="GGM42445.1"/>
    </source>
</evidence>